<reference evidence="3 4" key="1">
    <citation type="submission" date="2019-06" db="EMBL/GenBank/DDBJ databases">
        <title>Persicimonas caeni gen. nov., sp. nov., a predatory bacterium isolated from solar saltern.</title>
        <authorList>
            <person name="Wang S."/>
        </authorList>
    </citation>
    <scope>NUCLEOTIDE SEQUENCE [LARGE SCALE GENOMIC DNA]</scope>
    <source>
        <strain evidence="3 4">YN101</strain>
    </source>
</reference>
<dbReference type="InterPro" id="IPR017927">
    <property type="entry name" value="FAD-bd_FR_type"/>
</dbReference>
<feature type="domain" description="FAD-binding FR-type" evidence="2">
    <location>
        <begin position="13"/>
        <end position="109"/>
    </location>
</feature>
<dbReference type="SUPFAM" id="SSF63380">
    <property type="entry name" value="Riboflavin synthase domain-like"/>
    <property type="match status" value="1"/>
</dbReference>
<keyword evidence="1" id="KW-0411">Iron-sulfur</keyword>
<accession>A0A5B8XZB2</accession>
<proteinExistence type="predicted"/>
<dbReference type="PIRSF" id="PIRSF006816">
    <property type="entry name" value="Cyc3_hyd_g"/>
    <property type="match status" value="1"/>
</dbReference>
<keyword evidence="1" id="KW-0479">Metal-binding</keyword>
<accession>A0A4Y6PMV9</accession>
<feature type="binding site" evidence="1">
    <location>
        <position position="254"/>
    </location>
    <ligand>
        <name>[2Fe-2S] cluster</name>
        <dbReference type="ChEBI" id="CHEBI:190135"/>
    </ligand>
</feature>
<dbReference type="Gene3D" id="3.40.50.80">
    <property type="entry name" value="Nucleotide-binding domain of ferredoxin-NADP reductase (FNR) module"/>
    <property type="match status" value="1"/>
</dbReference>
<evidence type="ECO:0000256" key="1">
    <source>
        <dbReference type="PIRSR" id="PIRSR006816-2"/>
    </source>
</evidence>
<dbReference type="InterPro" id="IPR050353">
    <property type="entry name" value="PyrK_electron_transfer"/>
</dbReference>
<dbReference type="Gene3D" id="2.40.30.10">
    <property type="entry name" value="Translation factors"/>
    <property type="match status" value="1"/>
</dbReference>
<dbReference type="PRINTS" id="PR00406">
    <property type="entry name" value="CYTB5RDTASE"/>
</dbReference>
<dbReference type="InterPro" id="IPR012165">
    <property type="entry name" value="Cyt_c3_hydrogenase_gsu"/>
</dbReference>
<gene>
    <name evidence="3" type="ORF">FIV42_01955</name>
</gene>
<dbReference type="Pfam" id="PF10418">
    <property type="entry name" value="DHODB_Fe-S_bind"/>
    <property type="match status" value="1"/>
</dbReference>
<dbReference type="RefSeq" id="WP_141196040.1">
    <property type="nucleotide sequence ID" value="NZ_CP041186.1"/>
</dbReference>
<sequence length="285" mass="30970">MADNTLVPNKDPMLPVAHRVVRVTDEMADVRTLELEPVDGAAVRGRPGQFTMLYAFGVGEVPISFSRTNEPGKVVHTVRAVGAVSRALVDLGVGDTVGVRGPFGTAWPVEEARGRDVVLIAGGIGLAPLRPALEYLLDHRSDYGQLALLCGARSPDTMLYCDELEALRDRDDIEVMLTVDALTRDGTRPWSGEVGVVTELIDCIGFDLAGAVAMVCGPEVVFRFSVRELLDRGVQAPDIYVSMERNMKCATGHCGHCQYGPYFVCKDGAVFSYDQVSHLFDVREI</sequence>
<dbReference type="InterPro" id="IPR019480">
    <property type="entry name" value="Dihydroorotate_DH_Fe-S-bd"/>
</dbReference>
<dbReference type="InterPro" id="IPR039261">
    <property type="entry name" value="FNR_nucleotide-bd"/>
</dbReference>
<dbReference type="AlphaFoldDB" id="A0A4Y6PMV9"/>
<dbReference type="InterPro" id="IPR017938">
    <property type="entry name" value="Riboflavin_synthase-like_b-brl"/>
</dbReference>
<dbReference type="InterPro" id="IPR001433">
    <property type="entry name" value="OxRdtase_FAD/NAD-bd"/>
</dbReference>
<dbReference type="PANTHER" id="PTHR43513">
    <property type="entry name" value="DIHYDROOROTATE DEHYDROGENASE B (NAD(+)), ELECTRON TRANSFER SUBUNIT"/>
    <property type="match status" value="1"/>
</dbReference>
<keyword evidence="1" id="KW-0408">Iron</keyword>
<dbReference type="Proteomes" id="UP000315995">
    <property type="component" value="Chromosome"/>
</dbReference>
<dbReference type="PANTHER" id="PTHR43513:SF3">
    <property type="entry name" value="DIHYDROOROTATE DEHYDROGENASE B (NAD(+)), ELECTRON TRANSFER SUBUNIT-RELATED"/>
    <property type="match status" value="1"/>
</dbReference>
<keyword evidence="1" id="KW-0001">2Fe-2S</keyword>
<feature type="binding site" evidence="1">
    <location>
        <position position="257"/>
    </location>
    <ligand>
        <name>[2Fe-2S] cluster</name>
        <dbReference type="ChEBI" id="CHEBI:190135"/>
    </ligand>
</feature>
<evidence type="ECO:0000313" key="4">
    <source>
        <dbReference type="Proteomes" id="UP000315995"/>
    </source>
</evidence>
<dbReference type="GO" id="GO:0006221">
    <property type="term" value="P:pyrimidine nucleotide biosynthetic process"/>
    <property type="evidence" value="ECO:0007669"/>
    <property type="project" value="InterPro"/>
</dbReference>
<dbReference type="Pfam" id="PF00175">
    <property type="entry name" value="NAD_binding_1"/>
    <property type="match status" value="1"/>
</dbReference>
<protein>
    <submittedName>
        <fullName evidence="3">Ni/Fe hydrogenase subunit gamma</fullName>
    </submittedName>
</protein>
<evidence type="ECO:0000259" key="2">
    <source>
        <dbReference type="PROSITE" id="PS51384"/>
    </source>
</evidence>
<dbReference type="OrthoDB" id="9806195at2"/>
<organism evidence="3 4">
    <name type="scientific">Persicimonas caeni</name>
    <dbReference type="NCBI Taxonomy" id="2292766"/>
    <lineage>
        <taxon>Bacteria</taxon>
        <taxon>Deltaproteobacteria</taxon>
        <taxon>Bradymonadales</taxon>
        <taxon>Bradymonadaceae</taxon>
        <taxon>Persicimonas</taxon>
    </lineage>
</organism>
<dbReference type="EMBL" id="CP041186">
    <property type="protein sequence ID" value="QDG49543.1"/>
    <property type="molecule type" value="Genomic_DNA"/>
</dbReference>
<dbReference type="CDD" id="cd06221">
    <property type="entry name" value="sulfite_reductase_like"/>
    <property type="match status" value="1"/>
</dbReference>
<comment type="cofactor">
    <cofactor evidence="1">
        <name>[2Fe-2S] cluster</name>
        <dbReference type="ChEBI" id="CHEBI:190135"/>
    </cofactor>
    <text evidence="1">Binds 1 [2Fe-2S] cluster per subunit.</text>
</comment>
<dbReference type="GO" id="GO:0051537">
    <property type="term" value="F:2 iron, 2 sulfur cluster binding"/>
    <property type="evidence" value="ECO:0007669"/>
    <property type="project" value="UniProtKB-KW"/>
</dbReference>
<feature type="binding site" evidence="1">
    <location>
        <position position="265"/>
    </location>
    <ligand>
        <name>[2Fe-2S] cluster</name>
        <dbReference type="ChEBI" id="CHEBI:190135"/>
    </ligand>
</feature>
<dbReference type="PROSITE" id="PS51384">
    <property type="entry name" value="FAD_FR"/>
    <property type="match status" value="1"/>
</dbReference>
<dbReference type="GO" id="GO:0050660">
    <property type="term" value="F:flavin adenine dinucleotide binding"/>
    <property type="evidence" value="ECO:0007669"/>
    <property type="project" value="InterPro"/>
</dbReference>
<dbReference type="GO" id="GO:0016491">
    <property type="term" value="F:oxidoreductase activity"/>
    <property type="evidence" value="ECO:0007669"/>
    <property type="project" value="InterPro"/>
</dbReference>
<evidence type="ECO:0000313" key="3">
    <source>
        <dbReference type="EMBL" id="QDG49543.1"/>
    </source>
</evidence>
<name>A0A4Y6PMV9_PERCE</name>
<dbReference type="GO" id="GO:0046872">
    <property type="term" value="F:metal ion binding"/>
    <property type="evidence" value="ECO:0007669"/>
    <property type="project" value="UniProtKB-KW"/>
</dbReference>
<keyword evidence="4" id="KW-1185">Reference proteome</keyword>
<dbReference type="SUPFAM" id="SSF52343">
    <property type="entry name" value="Ferredoxin reductase-like, C-terminal NADP-linked domain"/>
    <property type="match status" value="1"/>
</dbReference>
<feature type="binding site" evidence="1">
    <location>
        <position position="249"/>
    </location>
    <ligand>
        <name>[2Fe-2S] cluster</name>
        <dbReference type="ChEBI" id="CHEBI:190135"/>
    </ligand>
</feature>